<organism evidence="2 3">
    <name type="scientific">Rhodanobacter geophilus</name>
    <dbReference type="NCBI Taxonomy" id="3162488"/>
    <lineage>
        <taxon>Bacteria</taxon>
        <taxon>Pseudomonadati</taxon>
        <taxon>Pseudomonadota</taxon>
        <taxon>Gammaproteobacteria</taxon>
        <taxon>Lysobacterales</taxon>
        <taxon>Rhodanobacteraceae</taxon>
        <taxon>Rhodanobacter</taxon>
    </lineage>
</organism>
<dbReference type="CDD" id="cd00077">
    <property type="entry name" value="HDc"/>
    <property type="match status" value="1"/>
</dbReference>
<dbReference type="Gene3D" id="1.10.3210.10">
    <property type="entry name" value="Hypothetical protein af1432"/>
    <property type="match status" value="1"/>
</dbReference>
<dbReference type="InterPro" id="IPR037522">
    <property type="entry name" value="HD_GYP_dom"/>
</dbReference>
<proteinExistence type="predicted"/>
<evidence type="ECO:0000313" key="2">
    <source>
        <dbReference type="EMBL" id="MEW9624212.1"/>
    </source>
</evidence>
<evidence type="ECO:0000313" key="3">
    <source>
        <dbReference type="Proteomes" id="UP001556170"/>
    </source>
</evidence>
<dbReference type="PANTHER" id="PTHR43155">
    <property type="entry name" value="CYCLIC DI-GMP PHOSPHODIESTERASE PA4108-RELATED"/>
    <property type="match status" value="1"/>
</dbReference>
<accession>A0ABV3QNL5</accession>
<evidence type="ECO:0000259" key="1">
    <source>
        <dbReference type="PROSITE" id="PS51832"/>
    </source>
</evidence>
<dbReference type="InterPro" id="IPR003607">
    <property type="entry name" value="HD/PDEase_dom"/>
</dbReference>
<name>A0ABV3QNL5_9GAMM</name>
<gene>
    <name evidence="2" type="ORF">ABQJ56_08215</name>
</gene>
<dbReference type="PROSITE" id="PS51832">
    <property type="entry name" value="HD_GYP"/>
    <property type="match status" value="1"/>
</dbReference>
<dbReference type="SUPFAM" id="SSF109604">
    <property type="entry name" value="HD-domain/PDEase-like"/>
    <property type="match status" value="1"/>
</dbReference>
<dbReference type="EC" id="3.1.4.-" evidence="2"/>
<dbReference type="Proteomes" id="UP001556170">
    <property type="component" value="Unassembled WGS sequence"/>
</dbReference>
<protein>
    <submittedName>
        <fullName evidence="2">HD-GYP domain-containing protein</fullName>
        <ecNumber evidence="2">3.1.4.-</ecNumber>
    </submittedName>
</protein>
<dbReference type="GO" id="GO:0016787">
    <property type="term" value="F:hydrolase activity"/>
    <property type="evidence" value="ECO:0007669"/>
    <property type="project" value="UniProtKB-KW"/>
</dbReference>
<dbReference type="PANTHER" id="PTHR43155:SF2">
    <property type="entry name" value="CYCLIC DI-GMP PHOSPHODIESTERASE PA4108"/>
    <property type="match status" value="1"/>
</dbReference>
<dbReference type="RefSeq" id="WP_367844518.1">
    <property type="nucleotide sequence ID" value="NZ_JBFOHL010000006.1"/>
</dbReference>
<feature type="domain" description="HD-GYP" evidence="1">
    <location>
        <begin position="109"/>
        <end position="305"/>
    </location>
</feature>
<sequence>MPRRPIDAVELTIGLPMRFNAYDARGNLLLCLGQVIGSEAQRAMLLQHGLFYGSEEECRGPLPPLVPVPTPSPLARLLGARRQLQALLADPAPADFPAALADIATQVREACRTNPDLALASILLCSEGSHSSRHAVNAAIACQLTGAALAFDAGELAATVAAALTMNIGMSALHDALLACEGPLSDAQQAAVRGHCQLGVARLRGLGVDCAGWLDAVRDHHERADGSGYPAGKRNEEIGRPARLLALADVYCARITGRGYRSPLQPTQALRWLFLNEGAALDENLARVFIKTLGIYPPGSGVRLRNGSLAVVVQRRPAGHQPIVASLTTHDGLRLRSPIRRRGDVEAHAIAEVVDLPALGIEVGMETLWGSDATD</sequence>
<keyword evidence="3" id="KW-1185">Reference proteome</keyword>
<keyword evidence="2" id="KW-0378">Hydrolase</keyword>
<comment type="caution">
    <text evidence="2">The sequence shown here is derived from an EMBL/GenBank/DDBJ whole genome shotgun (WGS) entry which is preliminary data.</text>
</comment>
<reference evidence="2 3" key="1">
    <citation type="submission" date="2024-06" db="EMBL/GenBank/DDBJ databases">
        <authorList>
            <person name="Woo H."/>
        </authorList>
    </citation>
    <scope>NUCLEOTIDE SEQUENCE [LARGE SCALE GENOMIC DNA]</scope>
    <source>
        <strain evidence="2 3">S2-g</strain>
    </source>
</reference>
<dbReference type="Pfam" id="PF13487">
    <property type="entry name" value="HD_5"/>
    <property type="match status" value="1"/>
</dbReference>
<dbReference type="EMBL" id="JBFOHL010000006">
    <property type="protein sequence ID" value="MEW9624212.1"/>
    <property type="molecule type" value="Genomic_DNA"/>
</dbReference>